<feature type="region of interest" description="Disordered" evidence="1">
    <location>
        <begin position="130"/>
        <end position="150"/>
    </location>
</feature>
<evidence type="ECO:0000256" key="1">
    <source>
        <dbReference type="SAM" id="MobiDB-lite"/>
    </source>
</evidence>
<dbReference type="PANTHER" id="PTHR47546">
    <property type="entry name" value="S15/NS1, RNA-BINDING PROTEIN"/>
    <property type="match status" value="1"/>
</dbReference>
<gene>
    <name evidence="2" type="ORF">GOBAR_AA32297</name>
</gene>
<name>A0A2P5WBC9_GOSBA</name>
<organism evidence="2 3">
    <name type="scientific">Gossypium barbadense</name>
    <name type="common">Sea Island cotton</name>
    <name type="synonym">Hibiscus barbadensis</name>
    <dbReference type="NCBI Taxonomy" id="3634"/>
    <lineage>
        <taxon>Eukaryota</taxon>
        <taxon>Viridiplantae</taxon>
        <taxon>Streptophyta</taxon>
        <taxon>Embryophyta</taxon>
        <taxon>Tracheophyta</taxon>
        <taxon>Spermatophyta</taxon>
        <taxon>Magnoliopsida</taxon>
        <taxon>eudicotyledons</taxon>
        <taxon>Gunneridae</taxon>
        <taxon>Pentapetalae</taxon>
        <taxon>rosids</taxon>
        <taxon>malvids</taxon>
        <taxon>Malvales</taxon>
        <taxon>Malvaceae</taxon>
        <taxon>Malvoideae</taxon>
        <taxon>Gossypium</taxon>
    </lineage>
</organism>
<dbReference type="Proteomes" id="UP000239757">
    <property type="component" value="Unassembled WGS sequence"/>
</dbReference>
<dbReference type="OrthoDB" id="441444at2759"/>
<feature type="compositionally biased region" description="Low complexity" evidence="1">
    <location>
        <begin position="1"/>
        <end position="21"/>
    </location>
</feature>
<evidence type="ECO:0000313" key="3">
    <source>
        <dbReference type="Proteomes" id="UP000239757"/>
    </source>
</evidence>
<reference evidence="2 3" key="1">
    <citation type="submission" date="2015-01" db="EMBL/GenBank/DDBJ databases">
        <title>Genome of allotetraploid Gossypium barbadense reveals genomic plasticity and fiber elongation in cotton evolution.</title>
        <authorList>
            <person name="Chen X."/>
            <person name="Liu X."/>
            <person name="Zhao B."/>
            <person name="Zheng H."/>
            <person name="Hu Y."/>
            <person name="Lu G."/>
            <person name="Yang C."/>
            <person name="Chen J."/>
            <person name="Shan C."/>
            <person name="Zhang L."/>
            <person name="Zhou Y."/>
            <person name="Wang L."/>
            <person name="Guo W."/>
            <person name="Bai Y."/>
            <person name="Ruan J."/>
            <person name="Shangguan X."/>
            <person name="Mao Y."/>
            <person name="Jiang J."/>
            <person name="Zhu Y."/>
            <person name="Lei J."/>
            <person name="Kang H."/>
            <person name="Chen S."/>
            <person name="He X."/>
            <person name="Wang R."/>
            <person name="Wang Y."/>
            <person name="Chen J."/>
            <person name="Wang L."/>
            <person name="Yu S."/>
            <person name="Wang B."/>
            <person name="Wei J."/>
            <person name="Song S."/>
            <person name="Lu X."/>
            <person name="Gao Z."/>
            <person name="Gu W."/>
            <person name="Deng X."/>
            <person name="Ma D."/>
            <person name="Wang S."/>
            <person name="Liang W."/>
            <person name="Fang L."/>
            <person name="Cai C."/>
            <person name="Zhu X."/>
            <person name="Zhou B."/>
            <person name="Zhang Y."/>
            <person name="Chen Z."/>
            <person name="Xu S."/>
            <person name="Zhu R."/>
            <person name="Wang S."/>
            <person name="Zhang T."/>
            <person name="Zhao G."/>
        </authorList>
    </citation>
    <scope>NUCLEOTIDE SEQUENCE [LARGE SCALE GENOMIC DNA]</scope>
    <source>
        <strain evidence="3">cv. Xinhai21</strain>
        <tissue evidence="2">Leaf</tissue>
    </source>
</reference>
<feature type="compositionally biased region" description="Low complexity" evidence="1">
    <location>
        <begin position="59"/>
        <end position="75"/>
    </location>
</feature>
<dbReference type="AlphaFoldDB" id="A0A2P5WBC9"/>
<proteinExistence type="predicted"/>
<feature type="region of interest" description="Disordered" evidence="1">
    <location>
        <begin position="1"/>
        <end position="82"/>
    </location>
</feature>
<sequence length="196" mass="21838">MALLLASSRRRSLANPSLLRLFSTSSNGPNNDNASTNGNHSGNNPPSDSSYFGDVKTDQPQQRPRNPTNPSTPNSKPMSESASLLEIHKDLSEFLRHSPMPSPSEPIPTLSQSQPRISFQELYKGTNALAEKGESNESPDDFGTSGNRATESLRNNMRAIEEKEADVLIRGFNFSDLRDSLYTLKRFEEKRKRKNK</sequence>
<accession>A0A2P5WBC9</accession>
<dbReference type="PANTHER" id="PTHR47546:SF3">
    <property type="entry name" value="30S RIBOSOMAL PROTEIN S15, CHLOROPLASTIC"/>
    <property type="match status" value="1"/>
</dbReference>
<protein>
    <submittedName>
        <fullName evidence="2">Uncharacterized protein</fullName>
    </submittedName>
</protein>
<feature type="compositionally biased region" description="Polar residues" evidence="1">
    <location>
        <begin position="22"/>
        <end position="50"/>
    </location>
</feature>
<dbReference type="EMBL" id="KZ668287">
    <property type="protein sequence ID" value="PPR88390.1"/>
    <property type="molecule type" value="Genomic_DNA"/>
</dbReference>
<evidence type="ECO:0000313" key="2">
    <source>
        <dbReference type="EMBL" id="PPR88390.1"/>
    </source>
</evidence>